<organism evidence="6 7">
    <name type="scientific">Beauveria bassiana</name>
    <name type="common">White muscardine disease fungus</name>
    <name type="synonym">Tritirachium shiotae</name>
    <dbReference type="NCBI Taxonomy" id="176275"/>
    <lineage>
        <taxon>Eukaryota</taxon>
        <taxon>Fungi</taxon>
        <taxon>Dikarya</taxon>
        <taxon>Ascomycota</taxon>
        <taxon>Pezizomycotina</taxon>
        <taxon>Sordariomycetes</taxon>
        <taxon>Hypocreomycetidae</taxon>
        <taxon>Hypocreales</taxon>
        <taxon>Cordycipitaceae</taxon>
        <taxon>Beauveria</taxon>
    </lineage>
</organism>
<sequence length="483" mass="50842">MDSLSSGPVADVLANLYIEAERADAPMRESEKSSAAPSGDWTTAFIASEKADLRGTYASLATNFLCVSPKFGRHLYMTARASRARLIVEFGTSMGVSTIYAAAALRDNGHGGGGGGGGGDSAAGARIISTELEPSKAERARKNVAAAGLQDLVEFRVGDARETLAGGVGGGKIDLVLLDGAWSLYLPVLRLLEPHLRPGAVILADNAADTVGGYIEYVRDPSNGYLSLPLDFGEKQGNEYSKRAAPRNEPDPVLIVANNGSSNRIADEHTKADRAEGHAYTNANLALVVGQAYNTRGGETHKRPRKEAIDDAKHDEAGGGVDRVEAKCQDGGEERNGSLDVDGANLVRVVAWYDASRQRAHVENDKQVVGKAVGRVGAVEAKELNVVEDDVEPHEAECEAGVEEQVGDVAKGGGVDELAVAARRLLGAHEKRGDDGGDEENEAQDATGPSEADLGNEASKGNGKYDAAYIQITRLIFLSSHNT</sequence>
<dbReference type="Pfam" id="PF13578">
    <property type="entry name" value="Methyltransf_24"/>
    <property type="match status" value="1"/>
</dbReference>
<dbReference type="InterPro" id="IPR002935">
    <property type="entry name" value="SAM_O-MeTrfase"/>
</dbReference>
<dbReference type="Proteomes" id="UP000235728">
    <property type="component" value="Unassembled WGS sequence"/>
</dbReference>
<feature type="region of interest" description="Disordered" evidence="5">
    <location>
        <begin position="429"/>
        <end position="459"/>
    </location>
</feature>
<dbReference type="EMBL" id="MRVG01000001">
    <property type="protein sequence ID" value="PMB73932.1"/>
    <property type="molecule type" value="Genomic_DNA"/>
</dbReference>
<name>A0A2N6P326_BEABA</name>
<protein>
    <submittedName>
        <fullName evidence="6">Catechol O-methyltransferase</fullName>
    </submittedName>
</protein>
<evidence type="ECO:0000256" key="3">
    <source>
        <dbReference type="ARBA" id="ARBA00022691"/>
    </source>
</evidence>
<evidence type="ECO:0000313" key="6">
    <source>
        <dbReference type="EMBL" id="PMB73932.1"/>
    </source>
</evidence>
<evidence type="ECO:0000256" key="4">
    <source>
        <dbReference type="ARBA" id="ARBA00023453"/>
    </source>
</evidence>
<evidence type="ECO:0000256" key="2">
    <source>
        <dbReference type="ARBA" id="ARBA00022679"/>
    </source>
</evidence>
<keyword evidence="2 6" id="KW-0808">Transferase</keyword>
<accession>A0A2N6P326</accession>
<dbReference type="Gene3D" id="3.40.50.150">
    <property type="entry name" value="Vaccinia Virus protein VP39"/>
    <property type="match status" value="1"/>
</dbReference>
<dbReference type="CDD" id="cd02440">
    <property type="entry name" value="AdoMet_MTases"/>
    <property type="match status" value="1"/>
</dbReference>
<dbReference type="SUPFAM" id="SSF53335">
    <property type="entry name" value="S-adenosyl-L-methionine-dependent methyltransferases"/>
    <property type="match status" value="1"/>
</dbReference>
<proteinExistence type="inferred from homology"/>
<feature type="region of interest" description="Disordered" evidence="5">
    <location>
        <begin position="296"/>
        <end position="322"/>
    </location>
</feature>
<feature type="compositionally biased region" description="Basic and acidic residues" evidence="5">
    <location>
        <begin position="298"/>
        <end position="322"/>
    </location>
</feature>
<comment type="similarity">
    <text evidence="4">Belongs to the class I-like SAM-binding methyltransferase superfamily. Cation-dependent O-methyltransferase family.</text>
</comment>
<dbReference type="AlphaFoldDB" id="A0A2N6P326"/>
<dbReference type="PANTHER" id="PTHR43167">
    <property type="entry name" value="PUTATIVE (AFU_ORTHOLOGUE AFUA_6G01830)-RELATED"/>
    <property type="match status" value="1"/>
</dbReference>
<dbReference type="PANTHER" id="PTHR43167:SF1">
    <property type="entry name" value="PUTATIVE (AFU_ORTHOLOGUE AFUA_6G01830)-RELATED"/>
    <property type="match status" value="1"/>
</dbReference>
<evidence type="ECO:0000313" key="7">
    <source>
        <dbReference type="Proteomes" id="UP000235728"/>
    </source>
</evidence>
<dbReference type="GO" id="GO:0008171">
    <property type="term" value="F:O-methyltransferase activity"/>
    <property type="evidence" value="ECO:0007669"/>
    <property type="project" value="InterPro"/>
</dbReference>
<evidence type="ECO:0000256" key="1">
    <source>
        <dbReference type="ARBA" id="ARBA00022603"/>
    </source>
</evidence>
<dbReference type="PROSITE" id="PS51682">
    <property type="entry name" value="SAM_OMT_I"/>
    <property type="match status" value="1"/>
</dbReference>
<reference evidence="6 7" key="1">
    <citation type="journal article" date="2016" name="Appl. Microbiol. Biotechnol.">
        <title>Characterization of T-DNA insertion mutants with decreased virulence in the entomopathogenic fungus Beauveria bassiana JEF-007.</title>
        <authorList>
            <person name="Kim S."/>
            <person name="Lee S.J."/>
            <person name="Nai Y.S."/>
            <person name="Yu J.S."/>
            <person name="Lee M.R."/>
            <person name="Yang Y.T."/>
            <person name="Kim J.S."/>
        </authorList>
    </citation>
    <scope>NUCLEOTIDE SEQUENCE [LARGE SCALE GENOMIC DNA]</scope>
    <source>
        <strain evidence="6 7">JEF-007</strain>
    </source>
</reference>
<comment type="caution">
    <text evidence="6">The sequence shown here is derived from an EMBL/GenBank/DDBJ whole genome shotgun (WGS) entry which is preliminary data.</text>
</comment>
<keyword evidence="1 6" id="KW-0489">Methyltransferase</keyword>
<dbReference type="GO" id="GO:0032259">
    <property type="term" value="P:methylation"/>
    <property type="evidence" value="ECO:0007669"/>
    <property type="project" value="UniProtKB-KW"/>
</dbReference>
<evidence type="ECO:0000256" key="5">
    <source>
        <dbReference type="SAM" id="MobiDB-lite"/>
    </source>
</evidence>
<gene>
    <name evidence="6" type="primary">Comt</name>
    <name evidence="6" type="ORF">BM221_001359</name>
</gene>
<dbReference type="InterPro" id="IPR029063">
    <property type="entry name" value="SAM-dependent_MTases_sf"/>
</dbReference>
<keyword evidence="3" id="KW-0949">S-adenosyl-L-methionine</keyword>